<reference evidence="2 3" key="1">
    <citation type="journal article" date="2020" name="ISME J.">
        <title>Uncovering the hidden diversity of litter-decomposition mechanisms in mushroom-forming fungi.</title>
        <authorList>
            <person name="Floudas D."/>
            <person name="Bentzer J."/>
            <person name="Ahren D."/>
            <person name="Johansson T."/>
            <person name="Persson P."/>
            <person name="Tunlid A."/>
        </authorList>
    </citation>
    <scope>NUCLEOTIDE SEQUENCE [LARGE SCALE GENOMIC DNA]</scope>
    <source>
        <strain evidence="2 3">CBS 291.85</strain>
    </source>
</reference>
<gene>
    <name evidence="2" type="ORF">D9758_015143</name>
</gene>
<name>A0A8H5FQQ8_9AGAR</name>
<sequence>MPRPVKASKKRVRKETMVNCRHCGVRVTQRTERRHLKALKRPKIPLPIFNTSTSGAETDNEDMDVDNLDPPDAPGPELDAPALTEVDAANIFEAFAGVETFDVDFEMEAPPSRHPSPDPVPLQRSKRIWVEDVPEDEDEDEDAETRNEEDGILDEEHGVDWNAEIDEEGLEALTLEDLIWGDVEAELSEFDRSRHPAVQADDSKIKKYDPFNLPLRTDAEIKSQAEEVDMAPNATQSKRLATQYGIKGSSVFHNLSSLIFPHCIPYEVMHLWFENILQILVNLWTGSFKDLDEGTGCYELPKNIWEAIGAATAVCGDFIPSAFGQRPVDIASDAGKKASTADSWSFWLMHLGPVLLHNHFKKRVYYEHFVKFAKIVIFCMDFEYERAQLPALRASIASWVEEFEKLYYQYNPDRMSACPLTIHGFLHIPDQIEWIGPTWTHWSYPTERYCNRIGPAIKSRRYPWACIDGYVTDYAVLSVLIMNYDLKETLRMRGELGGRTQLTDDKYKTCCLVAPQQPSTSISNTLHEKIMIHFVTRFGKTATGDDVTLALIRQYYKPDRVSQWAKVRRLGGGDDMKASAMDLHTEDHRNATYIRYDALVDINSRNRRQAPVYELQTFYSQLQNIFAVTFPAVPELNHPKDEMYFLAGIQVCEGMTKKNGLGMPYYKKLGRYEVVDMTCVQCLIGRVKAPDGDWAIIDRSGTIQRAVYVPE</sequence>
<evidence type="ECO:0000256" key="1">
    <source>
        <dbReference type="SAM" id="MobiDB-lite"/>
    </source>
</evidence>
<protein>
    <submittedName>
        <fullName evidence="2">Uncharacterized protein</fullName>
    </submittedName>
</protein>
<feature type="compositionally biased region" description="Acidic residues" evidence="1">
    <location>
        <begin position="132"/>
        <end position="143"/>
    </location>
</feature>
<accession>A0A8H5FQQ8</accession>
<dbReference type="PANTHER" id="PTHR46579">
    <property type="entry name" value="F5/8 TYPE C DOMAIN-CONTAINING PROTEIN-RELATED"/>
    <property type="match status" value="1"/>
</dbReference>
<feature type="region of interest" description="Disordered" evidence="1">
    <location>
        <begin position="47"/>
        <end position="73"/>
    </location>
</feature>
<dbReference type="OrthoDB" id="6613063at2759"/>
<dbReference type="EMBL" id="JAACJM010000110">
    <property type="protein sequence ID" value="KAF5345641.1"/>
    <property type="molecule type" value="Genomic_DNA"/>
</dbReference>
<feature type="compositionally biased region" description="Acidic residues" evidence="1">
    <location>
        <begin position="58"/>
        <end position="69"/>
    </location>
</feature>
<dbReference type="Proteomes" id="UP000559256">
    <property type="component" value="Unassembled WGS sequence"/>
</dbReference>
<comment type="caution">
    <text evidence="2">The sequence shown here is derived from an EMBL/GenBank/DDBJ whole genome shotgun (WGS) entry which is preliminary data.</text>
</comment>
<keyword evidence="3" id="KW-1185">Reference proteome</keyword>
<dbReference type="PANTHER" id="PTHR46579:SF1">
    <property type="entry name" value="F5_8 TYPE C DOMAIN-CONTAINING PROTEIN"/>
    <property type="match status" value="1"/>
</dbReference>
<evidence type="ECO:0000313" key="3">
    <source>
        <dbReference type="Proteomes" id="UP000559256"/>
    </source>
</evidence>
<dbReference type="AlphaFoldDB" id="A0A8H5FQQ8"/>
<feature type="region of interest" description="Disordered" evidence="1">
    <location>
        <begin position="130"/>
        <end position="151"/>
    </location>
</feature>
<proteinExistence type="predicted"/>
<organism evidence="2 3">
    <name type="scientific">Tetrapyrgos nigripes</name>
    <dbReference type="NCBI Taxonomy" id="182062"/>
    <lineage>
        <taxon>Eukaryota</taxon>
        <taxon>Fungi</taxon>
        <taxon>Dikarya</taxon>
        <taxon>Basidiomycota</taxon>
        <taxon>Agaricomycotina</taxon>
        <taxon>Agaricomycetes</taxon>
        <taxon>Agaricomycetidae</taxon>
        <taxon>Agaricales</taxon>
        <taxon>Marasmiineae</taxon>
        <taxon>Marasmiaceae</taxon>
        <taxon>Tetrapyrgos</taxon>
    </lineage>
</organism>
<evidence type="ECO:0000313" key="2">
    <source>
        <dbReference type="EMBL" id="KAF5345641.1"/>
    </source>
</evidence>